<sequence length="300" mass="33195">MFATLVVASMTGISFVVGLTVQLLYILFLGPVLIFFEGVRELLLAEMSFRLFNSIFTVWLNPFWRVKILRPWPSAALSKLPKANRIIVVSNHLSGLDPWIVAATTWPVKLKYVYKASLKNIPIAGYALSFTGDLAVSFTKEKGGWGVDAESIRKMMQRARHLLEIGIGICVFPEGTRSLSGRLQPFKDGFFRLAVDCPDTHVVPMAMMNTNKAWPVKGNLISCATIFVVFGDPISCSGKTVDALKKEVRDAVAELQRQTPGYDPEKHGPMDPSAFAETRGHGPEEDLSQRSRPPSPAKSR</sequence>
<evidence type="ECO:0000259" key="5">
    <source>
        <dbReference type="SMART" id="SM00563"/>
    </source>
</evidence>
<dbReference type="SUPFAM" id="SSF69593">
    <property type="entry name" value="Glycerol-3-phosphate (1)-acyltransferase"/>
    <property type="match status" value="1"/>
</dbReference>
<feature type="domain" description="Phospholipid/glycerol acyltransferase" evidence="5">
    <location>
        <begin position="86"/>
        <end position="210"/>
    </location>
</feature>
<dbReference type="GO" id="GO:0005783">
    <property type="term" value="C:endoplasmic reticulum"/>
    <property type="evidence" value="ECO:0007669"/>
    <property type="project" value="TreeGrafter"/>
</dbReference>
<protein>
    <recommendedName>
        <fullName evidence="5">Phospholipid/glycerol acyltransferase domain-containing protein</fullName>
    </recommendedName>
</protein>
<reference evidence="6" key="1">
    <citation type="submission" date="2014-11" db="EMBL/GenBank/DDBJ databases">
        <authorList>
            <person name="Otto D Thomas"/>
            <person name="Naeem Raeece"/>
        </authorList>
    </citation>
    <scope>NUCLEOTIDE SEQUENCE</scope>
</reference>
<dbReference type="SMART" id="SM00563">
    <property type="entry name" value="PlsC"/>
    <property type="match status" value="1"/>
</dbReference>
<gene>
    <name evidence="6" type="ORF">Cvel_10119</name>
</gene>
<dbReference type="AlphaFoldDB" id="A0A0G4I1D2"/>
<keyword evidence="4" id="KW-1133">Transmembrane helix</keyword>
<dbReference type="GO" id="GO:0003841">
    <property type="term" value="F:1-acylglycerol-3-phosphate O-acyltransferase activity"/>
    <property type="evidence" value="ECO:0007669"/>
    <property type="project" value="TreeGrafter"/>
</dbReference>
<evidence type="ECO:0000256" key="3">
    <source>
        <dbReference type="SAM" id="MobiDB-lite"/>
    </source>
</evidence>
<evidence type="ECO:0000256" key="2">
    <source>
        <dbReference type="ARBA" id="ARBA00023315"/>
    </source>
</evidence>
<feature type="transmembrane region" description="Helical" evidence="4">
    <location>
        <begin position="12"/>
        <end position="36"/>
    </location>
</feature>
<accession>A0A0G4I1D2</accession>
<organism evidence="6">
    <name type="scientific">Chromera velia CCMP2878</name>
    <dbReference type="NCBI Taxonomy" id="1169474"/>
    <lineage>
        <taxon>Eukaryota</taxon>
        <taxon>Sar</taxon>
        <taxon>Alveolata</taxon>
        <taxon>Colpodellida</taxon>
        <taxon>Chromeraceae</taxon>
        <taxon>Chromera</taxon>
    </lineage>
</organism>
<dbReference type="VEuPathDB" id="CryptoDB:Cvel_10119"/>
<keyword evidence="4" id="KW-0812">Transmembrane</keyword>
<dbReference type="InterPro" id="IPR002123">
    <property type="entry name" value="Plipid/glycerol_acylTrfase"/>
</dbReference>
<feature type="compositionally biased region" description="Basic and acidic residues" evidence="3">
    <location>
        <begin position="278"/>
        <end position="289"/>
    </location>
</feature>
<keyword evidence="4" id="KW-0472">Membrane</keyword>
<evidence type="ECO:0000256" key="4">
    <source>
        <dbReference type="SAM" id="Phobius"/>
    </source>
</evidence>
<proteinExistence type="predicted"/>
<keyword evidence="2" id="KW-0012">Acyltransferase</keyword>
<dbReference type="PANTHER" id="PTHR10434:SF11">
    <property type="entry name" value="1-ACYL-SN-GLYCEROL-3-PHOSPHATE ACYLTRANSFERASE"/>
    <property type="match status" value="1"/>
</dbReference>
<dbReference type="PhylomeDB" id="A0A0G4I1D2"/>
<name>A0A0G4I1D2_9ALVE</name>
<feature type="region of interest" description="Disordered" evidence="3">
    <location>
        <begin position="255"/>
        <end position="300"/>
    </location>
</feature>
<evidence type="ECO:0000313" key="6">
    <source>
        <dbReference type="EMBL" id="CEM50690.1"/>
    </source>
</evidence>
<dbReference type="EMBL" id="CDMZ01004726">
    <property type="protein sequence ID" value="CEM50690.1"/>
    <property type="molecule type" value="Genomic_DNA"/>
</dbReference>
<dbReference type="GO" id="GO:0006654">
    <property type="term" value="P:phosphatidic acid biosynthetic process"/>
    <property type="evidence" value="ECO:0007669"/>
    <property type="project" value="TreeGrafter"/>
</dbReference>
<dbReference type="Pfam" id="PF01553">
    <property type="entry name" value="Acyltransferase"/>
    <property type="match status" value="1"/>
</dbReference>
<dbReference type="PANTHER" id="PTHR10434">
    <property type="entry name" value="1-ACYL-SN-GLYCEROL-3-PHOSPHATE ACYLTRANSFERASE"/>
    <property type="match status" value="1"/>
</dbReference>
<dbReference type="CDD" id="cd07989">
    <property type="entry name" value="LPLAT_AGPAT-like"/>
    <property type="match status" value="1"/>
</dbReference>
<keyword evidence="1" id="KW-0808">Transferase</keyword>
<evidence type="ECO:0000256" key="1">
    <source>
        <dbReference type="ARBA" id="ARBA00022679"/>
    </source>
</evidence>